<dbReference type="Gene3D" id="3.30.450.40">
    <property type="match status" value="1"/>
</dbReference>
<evidence type="ECO:0000256" key="1">
    <source>
        <dbReference type="ARBA" id="ARBA00023015"/>
    </source>
</evidence>
<feature type="region of interest" description="Disordered" evidence="4">
    <location>
        <begin position="1"/>
        <end position="20"/>
    </location>
</feature>
<evidence type="ECO:0000313" key="7">
    <source>
        <dbReference type="EMBL" id="GAA4815882.1"/>
    </source>
</evidence>
<reference evidence="8" key="1">
    <citation type="journal article" date="2019" name="Int. J. Syst. Evol. Microbiol.">
        <title>The Global Catalogue of Microorganisms (GCM) 10K type strain sequencing project: providing services to taxonomists for standard genome sequencing and annotation.</title>
        <authorList>
            <consortium name="The Broad Institute Genomics Platform"/>
            <consortium name="The Broad Institute Genome Sequencing Center for Infectious Disease"/>
            <person name="Wu L."/>
            <person name="Ma J."/>
        </authorList>
    </citation>
    <scope>NUCLEOTIDE SEQUENCE [LARGE SCALE GENOMIC DNA]</scope>
    <source>
        <strain evidence="8">JCM 18542</strain>
    </source>
</reference>
<dbReference type="InterPro" id="IPR029016">
    <property type="entry name" value="GAF-like_dom_sf"/>
</dbReference>
<keyword evidence="8" id="KW-1185">Reference proteome</keyword>
<dbReference type="InterPro" id="IPR005471">
    <property type="entry name" value="Tscrpt_reg_IclR_N"/>
</dbReference>
<dbReference type="InterPro" id="IPR050707">
    <property type="entry name" value="HTH_MetabolicPath_Reg"/>
</dbReference>
<name>A0ABP9CPM4_9ACTN</name>
<keyword evidence="1" id="KW-0805">Transcription regulation</keyword>
<sequence length="257" mass="27367">MTDGAHPDSGGAAARSPGRVQSVDRALQLLEEMADCGGTATLSDLAERTGLPMPTIHRLMATLRDAGYVRQEPSRRYALGAKLVGLGDSAGRLLGSWVRPTLAGLVDGTGETANMAMLDGDRVVYLAQVPSRHAMRMFTEVGRRVDVHCTAVGKALVAGLPDEAVRGILRRNAMTKYTPNTLTTEDEFFAQLEQIRALGYAFDEAEQEMGVRCVAAATESSAPVALSVSGPASRFSKDRRDAVIPLLREAVTRLAAG</sequence>
<dbReference type="RefSeq" id="WP_200175100.1">
    <property type="nucleotide sequence ID" value="NZ_BAABKQ010000001.1"/>
</dbReference>
<dbReference type="PANTHER" id="PTHR30136:SF24">
    <property type="entry name" value="HTH-TYPE TRANSCRIPTIONAL REPRESSOR ALLR"/>
    <property type="match status" value="1"/>
</dbReference>
<dbReference type="PROSITE" id="PS51077">
    <property type="entry name" value="HTH_ICLR"/>
    <property type="match status" value="1"/>
</dbReference>
<evidence type="ECO:0000256" key="3">
    <source>
        <dbReference type="ARBA" id="ARBA00023163"/>
    </source>
</evidence>
<evidence type="ECO:0000259" key="6">
    <source>
        <dbReference type="PROSITE" id="PS51078"/>
    </source>
</evidence>
<protein>
    <submittedName>
        <fullName evidence="7">Allantoin degradation transcriptional regulator AllR</fullName>
    </submittedName>
</protein>
<keyword evidence="3" id="KW-0804">Transcription</keyword>
<dbReference type="Pfam" id="PF09339">
    <property type="entry name" value="HTH_IclR"/>
    <property type="match status" value="1"/>
</dbReference>
<evidence type="ECO:0000256" key="4">
    <source>
        <dbReference type="SAM" id="MobiDB-lite"/>
    </source>
</evidence>
<accession>A0ABP9CPM4</accession>
<dbReference type="SMART" id="SM00346">
    <property type="entry name" value="HTH_ICLR"/>
    <property type="match status" value="1"/>
</dbReference>
<dbReference type="Gene3D" id="1.10.10.10">
    <property type="entry name" value="Winged helix-like DNA-binding domain superfamily/Winged helix DNA-binding domain"/>
    <property type="match status" value="1"/>
</dbReference>
<keyword evidence="2" id="KW-0238">DNA-binding</keyword>
<evidence type="ECO:0000256" key="2">
    <source>
        <dbReference type="ARBA" id="ARBA00023125"/>
    </source>
</evidence>
<dbReference type="EMBL" id="BAABKQ010000001">
    <property type="protein sequence ID" value="GAA4815882.1"/>
    <property type="molecule type" value="Genomic_DNA"/>
</dbReference>
<dbReference type="PROSITE" id="PS51078">
    <property type="entry name" value="ICLR_ED"/>
    <property type="match status" value="1"/>
</dbReference>
<dbReference type="InterPro" id="IPR036390">
    <property type="entry name" value="WH_DNA-bd_sf"/>
</dbReference>
<feature type="domain" description="IclR-ED" evidence="6">
    <location>
        <begin position="82"/>
        <end position="257"/>
    </location>
</feature>
<evidence type="ECO:0000259" key="5">
    <source>
        <dbReference type="PROSITE" id="PS51077"/>
    </source>
</evidence>
<evidence type="ECO:0000313" key="8">
    <source>
        <dbReference type="Proteomes" id="UP001500839"/>
    </source>
</evidence>
<dbReference type="SUPFAM" id="SSF55781">
    <property type="entry name" value="GAF domain-like"/>
    <property type="match status" value="1"/>
</dbReference>
<feature type="domain" description="HTH iclR-type" evidence="5">
    <location>
        <begin position="20"/>
        <end position="81"/>
    </location>
</feature>
<dbReference type="CDD" id="cd00090">
    <property type="entry name" value="HTH_ARSR"/>
    <property type="match status" value="1"/>
</dbReference>
<dbReference type="InterPro" id="IPR014757">
    <property type="entry name" value="Tscrpt_reg_IclR_C"/>
</dbReference>
<gene>
    <name evidence="7" type="primary">allR</name>
    <name evidence="7" type="ORF">GCM10023353_22290</name>
</gene>
<dbReference type="InterPro" id="IPR011991">
    <property type="entry name" value="ArsR-like_HTH"/>
</dbReference>
<dbReference type="Proteomes" id="UP001500839">
    <property type="component" value="Unassembled WGS sequence"/>
</dbReference>
<dbReference type="Pfam" id="PF01614">
    <property type="entry name" value="IclR_C"/>
    <property type="match status" value="1"/>
</dbReference>
<dbReference type="InterPro" id="IPR036388">
    <property type="entry name" value="WH-like_DNA-bd_sf"/>
</dbReference>
<comment type="caution">
    <text evidence="7">The sequence shown here is derived from an EMBL/GenBank/DDBJ whole genome shotgun (WGS) entry which is preliminary data.</text>
</comment>
<organism evidence="7 8">
    <name type="scientific">Tomitella cavernea</name>
    <dbReference type="NCBI Taxonomy" id="1387982"/>
    <lineage>
        <taxon>Bacteria</taxon>
        <taxon>Bacillati</taxon>
        <taxon>Actinomycetota</taxon>
        <taxon>Actinomycetes</taxon>
        <taxon>Mycobacteriales</taxon>
        <taxon>Tomitella</taxon>
    </lineage>
</organism>
<dbReference type="SUPFAM" id="SSF46785">
    <property type="entry name" value="Winged helix' DNA-binding domain"/>
    <property type="match status" value="1"/>
</dbReference>
<proteinExistence type="predicted"/>
<dbReference type="PANTHER" id="PTHR30136">
    <property type="entry name" value="HELIX-TURN-HELIX TRANSCRIPTIONAL REGULATOR, ICLR FAMILY"/>
    <property type="match status" value="1"/>
</dbReference>